<proteinExistence type="predicted"/>
<dbReference type="Proteomes" id="UP000286031">
    <property type="component" value="Unassembled WGS sequence"/>
</dbReference>
<name>A0A413EPY2_BACOV</name>
<reference evidence="1 2" key="1">
    <citation type="submission" date="2018-08" db="EMBL/GenBank/DDBJ databases">
        <title>A genome reference for cultivated species of the human gut microbiota.</title>
        <authorList>
            <person name="Zou Y."/>
            <person name="Xue W."/>
            <person name="Luo G."/>
        </authorList>
    </citation>
    <scope>NUCLEOTIDE SEQUENCE [LARGE SCALE GENOMIC DNA]</scope>
    <source>
        <strain evidence="1 2">AF04-46</strain>
    </source>
</reference>
<evidence type="ECO:0000313" key="2">
    <source>
        <dbReference type="Proteomes" id="UP000286031"/>
    </source>
</evidence>
<comment type="caution">
    <text evidence="1">The sequence shown here is derived from an EMBL/GenBank/DDBJ whole genome shotgun (WGS) entry which is preliminary data.</text>
</comment>
<gene>
    <name evidence="1" type="ORF">DWV35_12840</name>
</gene>
<protein>
    <submittedName>
        <fullName evidence="1">Uncharacterized protein</fullName>
    </submittedName>
</protein>
<accession>A0A413EPY2</accession>
<dbReference type="AlphaFoldDB" id="A0A413EPY2"/>
<evidence type="ECO:0000313" key="1">
    <source>
        <dbReference type="EMBL" id="RGX09425.1"/>
    </source>
</evidence>
<dbReference type="EMBL" id="QSBI01000015">
    <property type="protein sequence ID" value="RGX09425.1"/>
    <property type="molecule type" value="Genomic_DNA"/>
</dbReference>
<sequence>MFSYSSSPPTSFIFCFYLPPATFCSYLTCNQPIAALQILLQIPLQMFICNTFNNPVLHADKFSFHV</sequence>
<organism evidence="1 2">
    <name type="scientific">Bacteroides ovatus</name>
    <dbReference type="NCBI Taxonomy" id="28116"/>
    <lineage>
        <taxon>Bacteria</taxon>
        <taxon>Pseudomonadati</taxon>
        <taxon>Bacteroidota</taxon>
        <taxon>Bacteroidia</taxon>
        <taxon>Bacteroidales</taxon>
        <taxon>Bacteroidaceae</taxon>
        <taxon>Bacteroides</taxon>
    </lineage>
</organism>